<organism evidence="2 3">
    <name type="scientific">Halapricum salinum</name>
    <dbReference type="NCBI Taxonomy" id="1457250"/>
    <lineage>
        <taxon>Archaea</taxon>
        <taxon>Methanobacteriati</taxon>
        <taxon>Methanobacteriota</taxon>
        <taxon>Stenosarchaea group</taxon>
        <taxon>Halobacteria</taxon>
        <taxon>Halobacteriales</taxon>
        <taxon>Haloarculaceae</taxon>
        <taxon>Halapricum</taxon>
    </lineage>
</organism>
<accession>A0A4D6HAQ1</accession>
<feature type="transmembrane region" description="Helical" evidence="1">
    <location>
        <begin position="48"/>
        <end position="67"/>
    </location>
</feature>
<gene>
    <name evidence="2" type="ORF">DV733_03170</name>
</gene>
<keyword evidence="1" id="KW-1133">Transmembrane helix</keyword>
<dbReference type="EMBL" id="CP031310">
    <property type="protein sequence ID" value="QCC50296.1"/>
    <property type="molecule type" value="Genomic_DNA"/>
</dbReference>
<keyword evidence="1" id="KW-0812">Transmembrane</keyword>
<evidence type="ECO:0000313" key="2">
    <source>
        <dbReference type="EMBL" id="QCC50296.1"/>
    </source>
</evidence>
<dbReference type="KEGG" id="hsn:DV733_03170"/>
<keyword evidence="1" id="KW-0472">Membrane</keyword>
<dbReference type="Proteomes" id="UP000296706">
    <property type="component" value="Chromosome"/>
</dbReference>
<evidence type="ECO:0000313" key="3">
    <source>
        <dbReference type="Proteomes" id="UP000296706"/>
    </source>
</evidence>
<name>A0A4D6HAQ1_9EURY</name>
<evidence type="ECO:0000256" key="1">
    <source>
        <dbReference type="SAM" id="Phobius"/>
    </source>
</evidence>
<proteinExistence type="predicted"/>
<protein>
    <recommendedName>
        <fullName evidence="4">VanZ family protein</fullName>
    </recommendedName>
</protein>
<evidence type="ECO:0008006" key="4">
    <source>
        <dbReference type="Google" id="ProtNLM"/>
    </source>
</evidence>
<keyword evidence="3" id="KW-1185">Reference proteome</keyword>
<feature type="transmembrane region" description="Helical" evidence="1">
    <location>
        <begin position="106"/>
        <end position="124"/>
    </location>
</feature>
<reference evidence="2 3" key="1">
    <citation type="journal article" date="2019" name="Nat. Commun.">
        <title>A new type of DNA phosphorothioation-based antiviral system in archaea.</title>
        <authorList>
            <person name="Xiong L."/>
            <person name="Liu S."/>
            <person name="Chen S."/>
            <person name="Xiao Y."/>
            <person name="Zhu B."/>
            <person name="Gao Y."/>
            <person name="Zhang Y."/>
            <person name="Chen B."/>
            <person name="Luo J."/>
            <person name="Deng Z."/>
            <person name="Chen X."/>
            <person name="Wang L."/>
            <person name="Chen S."/>
        </authorList>
    </citation>
    <scope>NUCLEOTIDE SEQUENCE [LARGE SCALE GENOMIC DNA]</scope>
    <source>
        <strain evidence="2 3">CBA1105</strain>
    </source>
</reference>
<dbReference type="NCBIfam" id="NF037970">
    <property type="entry name" value="vanZ_1"/>
    <property type="match status" value="1"/>
</dbReference>
<feature type="transmembrane region" description="Helical" evidence="1">
    <location>
        <begin position="79"/>
        <end position="100"/>
    </location>
</feature>
<sequence length="127" mass="13321">MVRQRYRPIGPRWLLVGAVAAALLVAAVLPTGDTVARTGPFGIRLDLWLHAIGYAALEVTALAAIAGDSDPPLPIRATPVAVVGYGLLLEGVQLLVPYRTGSLADALANAVGVVFALICWSLVVRLR</sequence>
<dbReference type="STRING" id="1457250.GCA_000755225_02931"/>
<dbReference type="AlphaFoldDB" id="A0A4D6HAQ1"/>